<dbReference type="InterPro" id="IPR050463">
    <property type="entry name" value="Gfo/Idh/MocA_oxidrdct_glycsds"/>
</dbReference>
<dbReference type="NCBIfam" id="TIGR01409">
    <property type="entry name" value="TAT_signal_seq"/>
    <property type="match status" value="1"/>
</dbReference>
<dbReference type="SUPFAM" id="SSF51735">
    <property type="entry name" value="NAD(P)-binding Rossmann-fold domains"/>
    <property type="match status" value="1"/>
</dbReference>
<accession>A0ABZ0IPK2</accession>
<dbReference type="PROSITE" id="PS51318">
    <property type="entry name" value="TAT"/>
    <property type="match status" value="1"/>
</dbReference>
<name>A0ABZ0IPK2_9BACT</name>
<reference evidence="2 3" key="1">
    <citation type="journal article" date="2023" name="Microbiol. Resour. Announc.">
        <title>Complete Genome Sequence of Imperialibacter roseus strain P4T.</title>
        <authorList>
            <person name="Tizabi D.R."/>
            <person name="Bachvaroff T."/>
            <person name="Hill R.T."/>
        </authorList>
    </citation>
    <scope>NUCLEOTIDE SEQUENCE [LARGE SCALE GENOMIC DNA]</scope>
    <source>
        <strain evidence="2 3">P4T</strain>
    </source>
</reference>
<evidence type="ECO:0000313" key="2">
    <source>
        <dbReference type="EMBL" id="WOK06915.1"/>
    </source>
</evidence>
<dbReference type="InterPro" id="IPR019546">
    <property type="entry name" value="TAT_signal_bac_arc"/>
</dbReference>
<dbReference type="PANTHER" id="PTHR43818">
    <property type="entry name" value="BCDNA.GH03377"/>
    <property type="match status" value="1"/>
</dbReference>
<organism evidence="2 3">
    <name type="scientific">Imperialibacter roseus</name>
    <dbReference type="NCBI Taxonomy" id="1324217"/>
    <lineage>
        <taxon>Bacteria</taxon>
        <taxon>Pseudomonadati</taxon>
        <taxon>Bacteroidota</taxon>
        <taxon>Cytophagia</taxon>
        <taxon>Cytophagales</taxon>
        <taxon>Flammeovirgaceae</taxon>
        <taxon>Imperialibacter</taxon>
    </lineage>
</organism>
<dbReference type="PANTHER" id="PTHR43818:SF9">
    <property type="entry name" value="HYPOTHETICAL OXIDOREDUCTASE"/>
    <property type="match status" value="1"/>
</dbReference>
<dbReference type="Gene3D" id="3.40.50.720">
    <property type="entry name" value="NAD(P)-binding Rossmann-like Domain"/>
    <property type="match status" value="1"/>
</dbReference>
<dbReference type="InterPro" id="IPR036291">
    <property type="entry name" value="NAD(P)-bd_dom_sf"/>
</dbReference>
<dbReference type="EMBL" id="CP136051">
    <property type="protein sequence ID" value="WOK06915.1"/>
    <property type="molecule type" value="Genomic_DNA"/>
</dbReference>
<dbReference type="InterPro" id="IPR006311">
    <property type="entry name" value="TAT_signal"/>
</dbReference>
<evidence type="ECO:0000259" key="1">
    <source>
        <dbReference type="Pfam" id="PF01408"/>
    </source>
</evidence>
<evidence type="ECO:0000313" key="3">
    <source>
        <dbReference type="Proteomes" id="UP001302349"/>
    </source>
</evidence>
<dbReference type="Proteomes" id="UP001302349">
    <property type="component" value="Chromosome"/>
</dbReference>
<proteinExistence type="predicted"/>
<gene>
    <name evidence="2" type="ORF">RT717_27990</name>
</gene>
<dbReference type="Pfam" id="PF01408">
    <property type="entry name" value="GFO_IDH_MocA"/>
    <property type="match status" value="1"/>
</dbReference>
<keyword evidence="3" id="KW-1185">Reference proteome</keyword>
<sequence>MTPLNRRTFLKKSAVAGVGFGILANEAVAISPDQTKPVRVGIIGLDTSHSVAFTKLLNDPEVAADLAGYRVVAAYPHGSADIESSVSRIPGYIEDVKKLGVEITSSIKELLEKTDVILLETNDGRLHLEQARQVIKAKKPMFVDKPVAASLKDCLTIYKEAEAAGVPIFSASSLRYMKDANEAREGKLVGKVQGADTYSPAHLEPHHPDFFWYGIHGVESLFTVMGAGCKEVTRTQTPDTDMVVGVWNDNRIGTFRGMRKEKTGYGGTVFGENGIAPVGPYDGYRPLLVEVIKFFKTGKAPVSPEETLEIYAFMEAADESKRRGGSKVTLAEVMNKARG</sequence>
<dbReference type="InterPro" id="IPR000683">
    <property type="entry name" value="Gfo/Idh/MocA-like_OxRdtase_N"/>
</dbReference>
<protein>
    <submittedName>
        <fullName evidence="2">Gfo/Idh/MocA family oxidoreductase</fullName>
    </submittedName>
</protein>
<dbReference type="RefSeq" id="WP_317489608.1">
    <property type="nucleotide sequence ID" value="NZ_CP136051.1"/>
</dbReference>
<feature type="domain" description="Gfo/Idh/MocA-like oxidoreductase N-terminal" evidence="1">
    <location>
        <begin position="39"/>
        <end position="168"/>
    </location>
</feature>